<keyword evidence="2" id="KW-0472">Membrane</keyword>
<sequence>MSIARKFRTIIIICMTLSCIVMSSPASSLDSYVTTKTHFTDKSPSINRPAGNDHTNGSSIPMGESGLEEDKQLRKQSSTHTRSRALNDSQSFLSNTSDPAVPVKENIGEGVQGNGENEVPFDNRFMSQDGAFYIFHMIGVYVLISFGVFFVDEMRYYRCINNIHSYFDASTRLQKLLASSKYLIIAPLFILYFLRLLFLSSNEGVEMVFSFSILPLIGLLLFTSRFLYEMNLASMPVLLQILIMVIQIAVIFLMSVIGHGLFDCRKPSELIKRNPVVATMTAFASLYMTYTMLLIFLPLKYRFAAKYIHSSAIISFFYGAVIGLRVLSNLIRWINNRHVSSDSKKQHENRIPIRADNSRAHAYMSLLLGILCSALFVVVAYFGANFMEAYTTVLIQWLVKNIIKLATHFNLSNMMSVIKGRADALLNTLNIISLAN</sequence>
<dbReference type="EMBL" id="AKIJ01000002">
    <property type="protein sequence ID" value="KFG26863.1"/>
    <property type="molecule type" value="Genomic_DNA"/>
</dbReference>
<evidence type="ECO:0000313" key="5">
    <source>
        <dbReference type="Proteomes" id="UP000054524"/>
    </source>
</evidence>
<dbReference type="Proteomes" id="UP000054524">
    <property type="component" value="Unassembled WGS sequence"/>
</dbReference>
<feature type="transmembrane region" description="Helical" evidence="2">
    <location>
        <begin position="182"/>
        <end position="201"/>
    </location>
</feature>
<feature type="transmembrane region" description="Helical" evidence="2">
    <location>
        <begin position="362"/>
        <end position="384"/>
    </location>
</feature>
<keyword evidence="2" id="KW-1133">Transmembrane helix</keyword>
<accession>A0A086J3Z5</accession>
<dbReference type="GeneID" id="77675992"/>
<feature type="transmembrane region" description="Helical" evidence="2">
    <location>
        <begin position="207"/>
        <end position="228"/>
    </location>
</feature>
<comment type="caution">
    <text evidence="4">The sequence shown here is derived from an EMBL/GenBank/DDBJ whole genome shotgun (WGS) entry which is preliminary data.</text>
</comment>
<feature type="transmembrane region" description="Helical" evidence="2">
    <location>
        <begin position="311"/>
        <end position="334"/>
    </location>
</feature>
<dbReference type="PROSITE" id="PS51257">
    <property type="entry name" value="PROKAR_LIPOPROTEIN"/>
    <property type="match status" value="1"/>
</dbReference>
<dbReference type="RefSeq" id="XP_052905418.1">
    <property type="nucleotide sequence ID" value="XM_053048658.1"/>
</dbReference>
<feature type="region of interest" description="Disordered" evidence="1">
    <location>
        <begin position="39"/>
        <end position="115"/>
    </location>
</feature>
<evidence type="ECO:0000256" key="2">
    <source>
        <dbReference type="SAM" id="Phobius"/>
    </source>
</evidence>
<keyword evidence="3" id="KW-0732">Signal</keyword>
<feature type="compositionally biased region" description="Polar residues" evidence="1">
    <location>
        <begin position="75"/>
        <end position="98"/>
    </location>
</feature>
<organism evidence="4 5">
    <name type="scientific">Nematocida ausubeli (strain ATCC PRA-371 / ERTm2)</name>
    <name type="common">Nematode killer fungus</name>
    <dbReference type="NCBI Taxonomy" id="1913371"/>
    <lineage>
        <taxon>Eukaryota</taxon>
        <taxon>Fungi</taxon>
        <taxon>Fungi incertae sedis</taxon>
        <taxon>Microsporidia</taxon>
        <taxon>Nematocida</taxon>
    </lineage>
</organism>
<dbReference type="HOGENOM" id="CLU_628646_0_0_1"/>
<feature type="transmembrane region" description="Helical" evidence="2">
    <location>
        <begin position="130"/>
        <end position="151"/>
    </location>
</feature>
<keyword evidence="5" id="KW-1185">Reference proteome</keyword>
<keyword evidence="2" id="KW-0812">Transmembrane</keyword>
<protein>
    <submittedName>
        <fullName evidence="4">Uncharacterized protein</fullName>
    </submittedName>
</protein>
<feature type="transmembrane region" description="Helical" evidence="2">
    <location>
        <begin position="277"/>
        <end position="299"/>
    </location>
</feature>
<evidence type="ECO:0000256" key="3">
    <source>
        <dbReference type="SAM" id="SignalP"/>
    </source>
</evidence>
<gene>
    <name evidence="4" type="ORF">NESG_01019</name>
</gene>
<feature type="chain" id="PRO_5001807834" evidence="3">
    <location>
        <begin position="27"/>
        <end position="436"/>
    </location>
</feature>
<reference evidence="4 5" key="1">
    <citation type="journal article" date="2014" name="Genome Announc.">
        <title>Genome Sequence of the Microsporidian Species Nematocida sp1 Strain ERTm6 (ATCC PRA-372).</title>
        <authorList>
            <person name="Bakowski M.A."/>
            <person name="Priest M."/>
            <person name="Young S."/>
            <person name="Cuomo C.A."/>
            <person name="Troemel E.R."/>
        </authorList>
    </citation>
    <scope>NUCLEOTIDE SEQUENCE [LARGE SCALE GENOMIC DNA]</scope>
    <source>
        <strain evidence="4 5">ERTm6</strain>
    </source>
</reference>
<name>A0A086J3Z5_NEMA1</name>
<proteinExistence type="predicted"/>
<evidence type="ECO:0000256" key="1">
    <source>
        <dbReference type="SAM" id="MobiDB-lite"/>
    </source>
</evidence>
<dbReference type="AlphaFoldDB" id="A0A086J3Z5"/>
<feature type="transmembrane region" description="Helical" evidence="2">
    <location>
        <begin position="237"/>
        <end position="257"/>
    </location>
</feature>
<evidence type="ECO:0000313" key="4">
    <source>
        <dbReference type="EMBL" id="KFG26863.1"/>
    </source>
</evidence>
<feature type="signal peptide" evidence="3">
    <location>
        <begin position="1"/>
        <end position="26"/>
    </location>
</feature>